<proteinExistence type="predicted"/>
<name>A0A1U7I5G2_9CYAN</name>
<dbReference type="AlphaFoldDB" id="A0A1U7I5G2"/>
<sequence length="64" mass="7110">MMPFEPLFCPCCTPAILHTLAQSDLTRVPQQMLWLGTGALSAVIKRHQPEKAIDLAKHHTSDIT</sequence>
<dbReference type="EMBL" id="MRCE01000049">
    <property type="protein sequence ID" value="OKH31532.1"/>
    <property type="molecule type" value="Genomic_DNA"/>
</dbReference>
<dbReference type="Proteomes" id="UP000185860">
    <property type="component" value="Unassembled WGS sequence"/>
</dbReference>
<evidence type="ECO:0000313" key="1">
    <source>
        <dbReference type="EMBL" id="OKH31532.1"/>
    </source>
</evidence>
<organism evidence="1 2">
    <name type="scientific">[Phormidium ambiguum] IAM M-71</name>
    <dbReference type="NCBI Taxonomy" id="454136"/>
    <lineage>
        <taxon>Bacteria</taxon>
        <taxon>Bacillati</taxon>
        <taxon>Cyanobacteriota</taxon>
        <taxon>Cyanophyceae</taxon>
        <taxon>Oscillatoriophycideae</taxon>
        <taxon>Aerosakkonematales</taxon>
        <taxon>Aerosakkonemataceae</taxon>
        <taxon>Floridanema</taxon>
    </lineage>
</organism>
<accession>A0A1U7I5G2</accession>
<protein>
    <submittedName>
        <fullName evidence="1">Uncharacterized protein</fullName>
    </submittedName>
</protein>
<dbReference type="OrthoDB" id="517308at2"/>
<gene>
    <name evidence="1" type="ORF">NIES2119_28405</name>
</gene>
<reference evidence="1 2" key="1">
    <citation type="submission" date="2016-11" db="EMBL/GenBank/DDBJ databases">
        <title>Draft Genome Sequences of Nine Cyanobacterial Strains from Diverse Habitats.</title>
        <authorList>
            <person name="Zhu T."/>
            <person name="Hou S."/>
            <person name="Lu X."/>
            <person name="Hess W.R."/>
        </authorList>
    </citation>
    <scope>NUCLEOTIDE SEQUENCE [LARGE SCALE GENOMIC DNA]</scope>
    <source>
        <strain evidence="1 2">IAM M-71</strain>
    </source>
</reference>
<comment type="caution">
    <text evidence="1">The sequence shown here is derived from an EMBL/GenBank/DDBJ whole genome shotgun (WGS) entry which is preliminary data.</text>
</comment>
<evidence type="ECO:0000313" key="2">
    <source>
        <dbReference type="Proteomes" id="UP000185860"/>
    </source>
</evidence>